<comment type="similarity">
    <text evidence="1 2">Belongs to the peptidase C19 family.</text>
</comment>
<feature type="region of interest" description="Disordered" evidence="3">
    <location>
        <begin position="691"/>
        <end position="740"/>
    </location>
</feature>
<dbReference type="PANTHER" id="PTHR24006">
    <property type="entry name" value="UBIQUITIN CARBOXYL-TERMINAL HYDROLASE"/>
    <property type="match status" value="1"/>
</dbReference>
<feature type="compositionally biased region" description="Polar residues" evidence="3">
    <location>
        <begin position="522"/>
        <end position="532"/>
    </location>
</feature>
<feature type="domain" description="USP" evidence="4">
    <location>
        <begin position="94"/>
        <end position="398"/>
    </location>
</feature>
<dbReference type="EMBL" id="JBBWWR010000014">
    <property type="protein sequence ID" value="KAK8952782.1"/>
    <property type="molecule type" value="Genomic_DNA"/>
</dbReference>
<dbReference type="CDD" id="cd02661">
    <property type="entry name" value="Peptidase_C19E"/>
    <property type="match status" value="1"/>
</dbReference>
<keyword evidence="2 5" id="KW-0378">Hydrolase</keyword>
<dbReference type="PROSITE" id="PS00972">
    <property type="entry name" value="USP_1"/>
    <property type="match status" value="1"/>
</dbReference>
<dbReference type="EC" id="3.4.19.12" evidence="2"/>
<dbReference type="SUPFAM" id="SSF54001">
    <property type="entry name" value="Cysteine proteinases"/>
    <property type="match status" value="1"/>
</dbReference>
<keyword evidence="6" id="KW-1185">Reference proteome</keyword>
<organism evidence="5 6">
    <name type="scientific">Platanthera guangdongensis</name>
    <dbReference type="NCBI Taxonomy" id="2320717"/>
    <lineage>
        <taxon>Eukaryota</taxon>
        <taxon>Viridiplantae</taxon>
        <taxon>Streptophyta</taxon>
        <taxon>Embryophyta</taxon>
        <taxon>Tracheophyta</taxon>
        <taxon>Spermatophyta</taxon>
        <taxon>Magnoliopsida</taxon>
        <taxon>Liliopsida</taxon>
        <taxon>Asparagales</taxon>
        <taxon>Orchidaceae</taxon>
        <taxon>Orchidoideae</taxon>
        <taxon>Orchideae</taxon>
        <taxon>Orchidinae</taxon>
        <taxon>Platanthera</taxon>
    </lineage>
</organism>
<evidence type="ECO:0000256" key="2">
    <source>
        <dbReference type="RuleBase" id="RU366025"/>
    </source>
</evidence>
<dbReference type="Gene3D" id="3.90.70.10">
    <property type="entry name" value="Cysteine proteinases"/>
    <property type="match status" value="1"/>
</dbReference>
<evidence type="ECO:0000313" key="6">
    <source>
        <dbReference type="Proteomes" id="UP001412067"/>
    </source>
</evidence>
<evidence type="ECO:0000313" key="5">
    <source>
        <dbReference type="EMBL" id="KAK8952782.1"/>
    </source>
</evidence>
<comment type="catalytic activity">
    <reaction evidence="2">
        <text>Thiol-dependent hydrolysis of ester, thioester, amide, peptide and isopeptide bonds formed by the C-terminal Gly of ubiquitin (a 76-residue protein attached to proteins as an intracellular targeting signal).</text>
        <dbReference type="EC" id="3.4.19.12"/>
    </reaction>
</comment>
<feature type="compositionally biased region" description="Basic and acidic residues" evidence="3">
    <location>
        <begin position="491"/>
        <end position="503"/>
    </location>
</feature>
<dbReference type="InterPro" id="IPR028889">
    <property type="entry name" value="USP"/>
</dbReference>
<dbReference type="Proteomes" id="UP001412067">
    <property type="component" value="Unassembled WGS sequence"/>
</dbReference>
<sequence>MSTAAEEALVSSTAGLQPQLSRKIELHPQRRHYSGITAALGELPLETLNPSCSEASRVEMEASTWARRSETGEFCEHGFDTELRFRISFQKIGAGLENLGNTCYLNSVLQCLTYTEPFAAYLQSGKHKSTCRNAGFCAMCALQKHVMDARQSTGKILRPFHLVKNLKCISRNFQNSRQEDAHEYMVNLLESMHKCCLPYGVQSESPSAYEKSQVHKIFGGKLRSQVKCDQCSFCSNKFDPFLDLSLEIMRADSLRKALAHFTALELLDGGERQYQCQRCKEKVRAFKQLTIHKAPYVLTIHLKRFGSTIHGEKLSKKVEYGPTLDLNPFISDPHEGGYKYTLYGVLVHAGWSTQSGHYFCYVRTSSGMWYSLDDNQVTQVSEKTVLSREAYMLFYVRDRKSAIKSSVTSPPKADISARPAGHIATPMVERKSSVAVHNSVNTNNDATLSDCIPAVGTSLPPSVNNQSSLLHGKDQVETKNSCMQVDGDAFTNRDEKISSKDPVESLPLIDSKLPSDGDKRSNSTNESAQDSSLAHRFDSDCPSVRDNIEKSIPQSNTTTDYIQKEAADPRIVDNQDNGQDHHEIHSFSIEPQLQNSRDSLVKLMEVESLLPSAAVCCVQQDTPACIITDKLVYRCYKTKSKPRRILKSAKVLYFGRKKLFVMSLHLTKKHTGNKKHHLTSRNRLSTRIVDGINSDSHEASTSETFRAIDVASRDPPSKNSHSTNRRKSKGNEGFKFSSSSVHNKEFHTTMNSAVLEISNKSSRFHFTEEDANARNISVNLLRSSLRETSVARWFDRNIQAEQMKEMEENSKRNVGYILDEWDEDYDKGNRKKLKKHRKWFPAHNPFQETTSFNTQLKKNKADGERQSAGNRPFRI</sequence>
<gene>
    <name evidence="5" type="primary">UBP23</name>
    <name evidence="5" type="ORF">KSP40_PGU013822</name>
</gene>
<dbReference type="InterPro" id="IPR018200">
    <property type="entry name" value="USP_CS"/>
</dbReference>
<dbReference type="PROSITE" id="PS00973">
    <property type="entry name" value="USP_2"/>
    <property type="match status" value="1"/>
</dbReference>
<dbReference type="GO" id="GO:0016787">
    <property type="term" value="F:hydrolase activity"/>
    <property type="evidence" value="ECO:0007669"/>
    <property type="project" value="UniProtKB-KW"/>
</dbReference>
<keyword evidence="2" id="KW-0788">Thiol protease</keyword>
<comment type="caution">
    <text evidence="5">The sequence shown here is derived from an EMBL/GenBank/DDBJ whole genome shotgun (WGS) entry which is preliminary data.</text>
</comment>
<feature type="compositionally biased region" description="Polar residues" evidence="3">
    <location>
        <begin position="846"/>
        <end position="856"/>
    </location>
</feature>
<feature type="compositionally biased region" description="Polar residues" evidence="3">
    <location>
        <begin position="552"/>
        <end position="561"/>
    </location>
</feature>
<dbReference type="Pfam" id="PF00443">
    <property type="entry name" value="UCH"/>
    <property type="match status" value="1"/>
</dbReference>
<dbReference type="PROSITE" id="PS50235">
    <property type="entry name" value="USP_3"/>
    <property type="match status" value="1"/>
</dbReference>
<dbReference type="InterPro" id="IPR038765">
    <property type="entry name" value="Papain-like_cys_pep_sf"/>
</dbReference>
<evidence type="ECO:0000256" key="3">
    <source>
        <dbReference type="SAM" id="MobiDB-lite"/>
    </source>
</evidence>
<dbReference type="InterPro" id="IPR050164">
    <property type="entry name" value="Peptidase_C19"/>
</dbReference>
<dbReference type="InterPro" id="IPR001394">
    <property type="entry name" value="Peptidase_C19_UCH"/>
</dbReference>
<name>A0ABR2LV84_9ASPA</name>
<keyword evidence="2" id="KW-0645">Protease</keyword>
<accession>A0ABR2LV84</accession>
<dbReference type="PANTHER" id="PTHR24006:SF663">
    <property type="entry name" value="UBIQUITIN CARBOXYL-TERMINAL HYDROLASE 23"/>
    <property type="match status" value="1"/>
</dbReference>
<keyword evidence="2" id="KW-0833">Ubl conjugation pathway</keyword>
<feature type="region of interest" description="Disordered" evidence="3">
    <location>
        <begin position="844"/>
        <end position="875"/>
    </location>
</feature>
<proteinExistence type="inferred from homology"/>
<evidence type="ECO:0000256" key="1">
    <source>
        <dbReference type="ARBA" id="ARBA00009085"/>
    </source>
</evidence>
<protein>
    <recommendedName>
        <fullName evidence="2">Ubiquitin carboxyl-terminal hydrolase</fullName>
        <ecNumber evidence="2">3.4.19.12</ecNumber>
    </recommendedName>
</protein>
<feature type="region of interest" description="Disordered" evidence="3">
    <location>
        <begin position="489"/>
        <end position="561"/>
    </location>
</feature>
<evidence type="ECO:0000259" key="4">
    <source>
        <dbReference type="PROSITE" id="PS50235"/>
    </source>
</evidence>
<comment type="function">
    <text evidence="2">Recognizes and hydrolyzes the peptide bond at the C-terminal Gly of ubiquitin. Involved in the processing of poly-ubiquitin precursors as well as that of ubiquitinated proteins.</text>
</comment>
<reference evidence="5 6" key="1">
    <citation type="journal article" date="2022" name="Nat. Plants">
        <title>Genomes of leafy and leafless Platanthera orchids illuminate the evolution of mycoheterotrophy.</title>
        <authorList>
            <person name="Li M.H."/>
            <person name="Liu K.W."/>
            <person name="Li Z."/>
            <person name="Lu H.C."/>
            <person name="Ye Q.L."/>
            <person name="Zhang D."/>
            <person name="Wang J.Y."/>
            <person name="Li Y.F."/>
            <person name="Zhong Z.M."/>
            <person name="Liu X."/>
            <person name="Yu X."/>
            <person name="Liu D.K."/>
            <person name="Tu X.D."/>
            <person name="Liu B."/>
            <person name="Hao Y."/>
            <person name="Liao X.Y."/>
            <person name="Jiang Y.T."/>
            <person name="Sun W.H."/>
            <person name="Chen J."/>
            <person name="Chen Y.Q."/>
            <person name="Ai Y."/>
            <person name="Zhai J.W."/>
            <person name="Wu S.S."/>
            <person name="Zhou Z."/>
            <person name="Hsiao Y.Y."/>
            <person name="Wu W.L."/>
            <person name="Chen Y.Y."/>
            <person name="Lin Y.F."/>
            <person name="Hsu J.L."/>
            <person name="Li C.Y."/>
            <person name="Wang Z.W."/>
            <person name="Zhao X."/>
            <person name="Zhong W.Y."/>
            <person name="Ma X.K."/>
            <person name="Ma L."/>
            <person name="Huang J."/>
            <person name="Chen G.Z."/>
            <person name="Huang M.Z."/>
            <person name="Huang L."/>
            <person name="Peng D.H."/>
            <person name="Luo Y.B."/>
            <person name="Zou S.Q."/>
            <person name="Chen S.P."/>
            <person name="Lan S."/>
            <person name="Tsai W.C."/>
            <person name="Van de Peer Y."/>
            <person name="Liu Z.J."/>
        </authorList>
    </citation>
    <scope>NUCLEOTIDE SEQUENCE [LARGE SCALE GENOMIC DNA]</scope>
    <source>
        <strain evidence="5">Lor288</strain>
    </source>
</reference>